<protein>
    <submittedName>
        <fullName evidence="2">Uncharacterized protein</fullName>
    </submittedName>
</protein>
<keyword evidence="3" id="KW-1185">Reference proteome</keyword>
<dbReference type="Proteomes" id="UP000518300">
    <property type="component" value="Unassembled WGS sequence"/>
</dbReference>
<comment type="caution">
    <text evidence="2">The sequence shown here is derived from an EMBL/GenBank/DDBJ whole genome shotgun (WGS) entry which is preliminary data.</text>
</comment>
<gene>
    <name evidence="2" type="ORF">HG543_39915</name>
</gene>
<accession>A0A848LTG3</accession>
<feature type="compositionally biased region" description="Basic and acidic residues" evidence="1">
    <location>
        <begin position="139"/>
        <end position="149"/>
    </location>
</feature>
<evidence type="ECO:0000256" key="1">
    <source>
        <dbReference type="SAM" id="MobiDB-lite"/>
    </source>
</evidence>
<feature type="region of interest" description="Disordered" evidence="1">
    <location>
        <begin position="130"/>
        <end position="149"/>
    </location>
</feature>
<evidence type="ECO:0000313" key="2">
    <source>
        <dbReference type="EMBL" id="NMO20971.1"/>
    </source>
</evidence>
<evidence type="ECO:0000313" key="3">
    <source>
        <dbReference type="Proteomes" id="UP000518300"/>
    </source>
</evidence>
<name>A0A848LTG3_9BACT</name>
<sequence>MFRHCARGTLLALLAGGFGWGCGAPNPLIRVTRLPNGMLRVDGPAAGPFEQTEELAAHACELMTRQPGATNGRLGEEYCALWYYSIEEKAYFLSYLSDFNREDSNGVKACEVPLALNHMVDGRGGKRTIILGPGHNHPHNREFSPQDLGRGRREGWSPFGVSRFHDAWTDRVWERELFVFHREPDGTCSSFKYSYATRGVYALREGRWLLIGKAEGRWGTFRPVEGRGWQR</sequence>
<organism evidence="2 3">
    <name type="scientific">Pyxidicoccus fallax</name>
    <dbReference type="NCBI Taxonomy" id="394095"/>
    <lineage>
        <taxon>Bacteria</taxon>
        <taxon>Pseudomonadati</taxon>
        <taxon>Myxococcota</taxon>
        <taxon>Myxococcia</taxon>
        <taxon>Myxococcales</taxon>
        <taxon>Cystobacterineae</taxon>
        <taxon>Myxococcaceae</taxon>
        <taxon>Pyxidicoccus</taxon>
    </lineage>
</organism>
<proteinExistence type="predicted"/>
<dbReference type="AlphaFoldDB" id="A0A848LTG3"/>
<dbReference type="RefSeq" id="WP_169350174.1">
    <property type="nucleotide sequence ID" value="NZ_JABBJJ010000285.1"/>
</dbReference>
<dbReference type="EMBL" id="JABBJJ010000285">
    <property type="protein sequence ID" value="NMO20971.1"/>
    <property type="molecule type" value="Genomic_DNA"/>
</dbReference>
<reference evidence="2 3" key="1">
    <citation type="submission" date="2020-04" db="EMBL/GenBank/DDBJ databases">
        <title>Draft genome of Pyxidicoccus fallax type strain.</title>
        <authorList>
            <person name="Whitworth D.E."/>
        </authorList>
    </citation>
    <scope>NUCLEOTIDE SEQUENCE [LARGE SCALE GENOMIC DNA]</scope>
    <source>
        <strain evidence="2 3">DSM 14698</strain>
    </source>
</reference>